<dbReference type="InterPro" id="IPR052155">
    <property type="entry name" value="Biofilm_reg_signaling"/>
</dbReference>
<dbReference type="SUPFAM" id="SSF55785">
    <property type="entry name" value="PYP-like sensor domain (PAS domain)"/>
    <property type="match status" value="1"/>
</dbReference>
<feature type="domain" description="PAC" evidence="1">
    <location>
        <begin position="99"/>
        <end position="150"/>
    </location>
</feature>
<evidence type="ECO:0000313" key="5">
    <source>
        <dbReference type="Proteomes" id="UP001203136"/>
    </source>
</evidence>
<dbReference type="InterPro" id="IPR013655">
    <property type="entry name" value="PAS_fold_3"/>
</dbReference>
<protein>
    <submittedName>
        <fullName evidence="3">Sensor domain-containing diguanylate cyclase</fullName>
    </submittedName>
</protein>
<reference evidence="4" key="2">
    <citation type="submission" date="2023-01" db="EMBL/GenBank/DDBJ databases">
        <title>Human gut microbiome strain richness.</title>
        <authorList>
            <person name="Chen-Liaw A."/>
        </authorList>
    </citation>
    <scope>NUCLEOTIDE SEQUENCE</scope>
    <source>
        <strain evidence="4">B1_m1001713B170214d0_201011</strain>
    </source>
</reference>
<dbReference type="RefSeq" id="WP_003503914.1">
    <property type="nucleotide sequence ID" value="NZ_BAABZD010000005.1"/>
</dbReference>
<dbReference type="Pfam" id="PF08447">
    <property type="entry name" value="PAS_3"/>
    <property type="match status" value="1"/>
</dbReference>
<evidence type="ECO:0000259" key="1">
    <source>
        <dbReference type="PROSITE" id="PS50113"/>
    </source>
</evidence>
<name>A0AAW5F9N9_CLOSY</name>
<dbReference type="InterPro" id="IPR029787">
    <property type="entry name" value="Nucleotide_cyclase"/>
</dbReference>
<dbReference type="InterPro" id="IPR001610">
    <property type="entry name" value="PAC"/>
</dbReference>
<dbReference type="SUPFAM" id="SSF55073">
    <property type="entry name" value="Nucleotide cyclase"/>
    <property type="match status" value="1"/>
</dbReference>
<accession>A0AAW5F9N9</accession>
<gene>
    <name evidence="3" type="ORF">K5I21_22620</name>
    <name evidence="4" type="ORF">PM006_00960</name>
</gene>
<dbReference type="EMBL" id="JAINVB010000001">
    <property type="protein sequence ID" value="MCK0088602.1"/>
    <property type="molecule type" value="Genomic_DNA"/>
</dbReference>
<sequence>MVENYMDDLEQYKDRLRIALSSAKICIFEVDLLRQLYTFFENAEDIFGVSGDSILKDVQSYSTLAPEAYRLAVSKYFSHPDDSAVIEAAFAQILRGEPATYEARMKAGGSAFIWCRISVTPIIEDGKPVRMVGVITDITDLKEKTESLRRAVNLDSFTGLYNKDHTIALINNILDMGTHVKHALVILDIDNFKKFNDTYGHDQGDKIIKALSQKLKNTFRKTDIVGRFGGDEFIVFIQNIEDDQWLRDKLHHLIRFEAGTFTCTSSMGVSVFPLDAANFEMLFKKADIALYHAKSAKERAVFFSDLDRNEKKDSLR</sequence>
<dbReference type="InterPro" id="IPR000160">
    <property type="entry name" value="GGDEF_dom"/>
</dbReference>
<evidence type="ECO:0000259" key="2">
    <source>
        <dbReference type="PROSITE" id="PS50887"/>
    </source>
</evidence>
<evidence type="ECO:0000313" key="3">
    <source>
        <dbReference type="EMBL" id="MCK0088602.1"/>
    </source>
</evidence>
<dbReference type="SMART" id="SM00267">
    <property type="entry name" value="GGDEF"/>
    <property type="match status" value="1"/>
</dbReference>
<dbReference type="Gene3D" id="3.30.70.270">
    <property type="match status" value="1"/>
</dbReference>
<reference evidence="3" key="1">
    <citation type="journal article" date="2022" name="Cell Host Microbe">
        <title>Colonization of the live biotherapeutic product VE303 and modulation of the microbiota and metabolites in healthy volunteers.</title>
        <authorList>
            <person name="Dsouza M."/>
            <person name="Menon R."/>
            <person name="Crossette E."/>
            <person name="Bhattarai S.K."/>
            <person name="Schneider J."/>
            <person name="Kim Y.G."/>
            <person name="Reddy S."/>
            <person name="Caballero S."/>
            <person name="Felix C."/>
            <person name="Cornacchione L."/>
            <person name="Hendrickson J."/>
            <person name="Watson A.R."/>
            <person name="Minot S.S."/>
            <person name="Greenfield N."/>
            <person name="Schopf L."/>
            <person name="Szabady R."/>
            <person name="Patarroyo J."/>
            <person name="Smith W."/>
            <person name="Harrison P."/>
            <person name="Kuijper E.J."/>
            <person name="Kelly C.P."/>
            <person name="Olle B."/>
            <person name="Bobilev D."/>
            <person name="Silber J.L."/>
            <person name="Bucci V."/>
            <person name="Roberts B."/>
            <person name="Faith J."/>
            <person name="Norman J.M."/>
        </authorList>
    </citation>
    <scope>NUCLEOTIDE SEQUENCE</scope>
    <source>
        <strain evidence="3">VE303-04</strain>
    </source>
</reference>
<dbReference type="NCBIfam" id="TIGR00229">
    <property type="entry name" value="sensory_box"/>
    <property type="match status" value="1"/>
</dbReference>
<dbReference type="Proteomes" id="UP001300871">
    <property type="component" value="Unassembled WGS sequence"/>
</dbReference>
<dbReference type="Proteomes" id="UP001203136">
    <property type="component" value="Unassembled WGS sequence"/>
</dbReference>
<dbReference type="InterPro" id="IPR043128">
    <property type="entry name" value="Rev_trsase/Diguanyl_cyclase"/>
</dbReference>
<dbReference type="InterPro" id="IPR000700">
    <property type="entry name" value="PAS-assoc_C"/>
</dbReference>
<dbReference type="NCBIfam" id="TIGR00254">
    <property type="entry name" value="GGDEF"/>
    <property type="match status" value="1"/>
</dbReference>
<dbReference type="PANTHER" id="PTHR44757">
    <property type="entry name" value="DIGUANYLATE CYCLASE DGCP"/>
    <property type="match status" value="1"/>
</dbReference>
<dbReference type="PROSITE" id="PS50887">
    <property type="entry name" value="GGDEF"/>
    <property type="match status" value="1"/>
</dbReference>
<feature type="domain" description="GGDEF" evidence="2">
    <location>
        <begin position="180"/>
        <end position="306"/>
    </location>
</feature>
<comment type="caution">
    <text evidence="3">The sequence shown here is derived from an EMBL/GenBank/DDBJ whole genome shotgun (WGS) entry which is preliminary data.</text>
</comment>
<dbReference type="InterPro" id="IPR000014">
    <property type="entry name" value="PAS"/>
</dbReference>
<dbReference type="PANTHER" id="PTHR44757:SF2">
    <property type="entry name" value="BIOFILM ARCHITECTURE MAINTENANCE PROTEIN MBAA"/>
    <property type="match status" value="1"/>
</dbReference>
<dbReference type="Pfam" id="PF00990">
    <property type="entry name" value="GGDEF"/>
    <property type="match status" value="1"/>
</dbReference>
<organism evidence="3 5">
    <name type="scientific">Clostridium symbiosum</name>
    <name type="common">Bacteroides symbiosus</name>
    <dbReference type="NCBI Taxonomy" id="1512"/>
    <lineage>
        <taxon>Bacteria</taxon>
        <taxon>Bacillati</taxon>
        <taxon>Bacillota</taxon>
        <taxon>Clostridia</taxon>
        <taxon>Lachnospirales</taxon>
        <taxon>Lachnospiraceae</taxon>
        <taxon>Otoolea</taxon>
    </lineage>
</organism>
<dbReference type="Gene3D" id="3.30.450.20">
    <property type="entry name" value="PAS domain"/>
    <property type="match status" value="1"/>
</dbReference>
<dbReference type="InterPro" id="IPR035965">
    <property type="entry name" value="PAS-like_dom_sf"/>
</dbReference>
<dbReference type="EMBL" id="JAQLGM010000001">
    <property type="protein sequence ID" value="MDB1998775.1"/>
    <property type="molecule type" value="Genomic_DNA"/>
</dbReference>
<proteinExistence type="predicted"/>
<evidence type="ECO:0000313" key="4">
    <source>
        <dbReference type="EMBL" id="MDB1998775.1"/>
    </source>
</evidence>
<dbReference type="SMART" id="SM00086">
    <property type="entry name" value="PAC"/>
    <property type="match status" value="1"/>
</dbReference>
<dbReference type="CDD" id="cd01949">
    <property type="entry name" value="GGDEF"/>
    <property type="match status" value="1"/>
</dbReference>
<dbReference type="AlphaFoldDB" id="A0AAW5F9N9"/>
<dbReference type="PROSITE" id="PS50113">
    <property type="entry name" value="PAC"/>
    <property type="match status" value="1"/>
</dbReference>